<comment type="catalytic activity">
    <reaction evidence="1 10">
        <text>UDP-alpha-D-glucose = UDP-alpha-D-galactose</text>
        <dbReference type="Rhea" id="RHEA:22168"/>
        <dbReference type="ChEBI" id="CHEBI:58885"/>
        <dbReference type="ChEBI" id="CHEBI:66914"/>
        <dbReference type="EC" id="5.1.3.2"/>
    </reaction>
</comment>
<dbReference type="Pfam" id="PF01370">
    <property type="entry name" value="Epimerase"/>
    <property type="match status" value="1"/>
</dbReference>
<dbReference type="GO" id="GO:0005829">
    <property type="term" value="C:cytosol"/>
    <property type="evidence" value="ECO:0007669"/>
    <property type="project" value="TreeGrafter"/>
</dbReference>
<dbReference type="InterPro" id="IPR036291">
    <property type="entry name" value="NAD(P)-bd_dom_sf"/>
</dbReference>
<sequence length="342" mass="37913">MAILVTGGAGYIGSHTVLMLLKEQYEVIVLDNFQNSSVESLHRVKEITGNDICIINGDIRDRAILKSIFTENNITDVIHFAGLKSVSDSIQSPIEYYGNNVYGTLVLIEEMISYNIKNLIFSSSATVYGTPAKIPVRETSPVGGTTNPYGTSKLMVENILHDISLAYPSFRTTILRYFNPVGAHPSGKIGEDPNGIPNNLMPYICSVASGKYKQLSVYGNDYDTKDGTGVRDFIHVMDLANGHIAALKHRDEGSNYKIYNLGTGQGYSVLELLTAFQRITSVNIPYVLVERRAGDIAECWSDPSKAYLELGWKACLGLDEMVRDAWNWQRNNPDGYKFTKKS</sequence>
<comment type="pathway">
    <text evidence="3 10">Carbohydrate metabolism; galactose metabolism.</text>
</comment>
<dbReference type="EMBL" id="LC494353">
    <property type="protein sequence ID" value="BBM63107.1"/>
    <property type="molecule type" value="Genomic_DNA"/>
</dbReference>
<keyword evidence="10" id="KW-0119">Carbohydrate metabolism</keyword>
<dbReference type="Gene3D" id="3.40.50.720">
    <property type="entry name" value="NAD(P)-binding Rossmann-like Domain"/>
    <property type="match status" value="1"/>
</dbReference>
<keyword evidence="8" id="KW-0299">Galactose metabolism</keyword>
<proteinExistence type="inferred from homology"/>
<accession>A0A5A4U4V2</accession>
<dbReference type="InterPro" id="IPR005886">
    <property type="entry name" value="UDP_G4E"/>
</dbReference>
<organism evidence="12">
    <name type="scientific">Escherichia albertii</name>
    <dbReference type="NCBI Taxonomy" id="208962"/>
    <lineage>
        <taxon>Bacteria</taxon>
        <taxon>Pseudomonadati</taxon>
        <taxon>Pseudomonadota</taxon>
        <taxon>Gammaproteobacteria</taxon>
        <taxon>Enterobacterales</taxon>
        <taxon>Enterobacteriaceae</taxon>
        <taxon>Escherichia</taxon>
    </lineage>
</organism>
<dbReference type="NCBIfam" id="TIGR01179">
    <property type="entry name" value="galE"/>
    <property type="match status" value="1"/>
</dbReference>
<evidence type="ECO:0000256" key="3">
    <source>
        <dbReference type="ARBA" id="ARBA00004947"/>
    </source>
</evidence>
<gene>
    <name evidence="12" type="primary">galE</name>
</gene>
<feature type="domain" description="NAD-dependent epimerase/dehydratase" evidence="11">
    <location>
        <begin position="3"/>
        <end position="262"/>
    </location>
</feature>
<evidence type="ECO:0000256" key="2">
    <source>
        <dbReference type="ARBA" id="ARBA00001911"/>
    </source>
</evidence>
<comment type="cofactor">
    <cofactor evidence="2 10">
        <name>NAD(+)</name>
        <dbReference type="ChEBI" id="CHEBI:57540"/>
    </cofactor>
</comment>
<dbReference type="RefSeq" id="WP_125317468.1">
    <property type="nucleotide sequence ID" value="NZ_CP030781.1"/>
</dbReference>
<evidence type="ECO:0000256" key="10">
    <source>
        <dbReference type="RuleBase" id="RU366046"/>
    </source>
</evidence>
<dbReference type="NCBIfam" id="NF007956">
    <property type="entry name" value="PRK10675.1"/>
    <property type="match status" value="1"/>
</dbReference>
<dbReference type="PRINTS" id="PR01713">
    <property type="entry name" value="NUCEPIMERASE"/>
</dbReference>
<dbReference type="PANTHER" id="PTHR43725">
    <property type="entry name" value="UDP-GLUCOSE 4-EPIMERASE"/>
    <property type="match status" value="1"/>
</dbReference>
<protein>
    <recommendedName>
        <fullName evidence="6 10">UDP-glucose 4-epimerase</fullName>
        <ecNumber evidence="5 10">5.1.3.2</ecNumber>
    </recommendedName>
</protein>
<keyword evidence="7 10" id="KW-0520">NAD</keyword>
<evidence type="ECO:0000256" key="6">
    <source>
        <dbReference type="ARBA" id="ARBA00018569"/>
    </source>
</evidence>
<evidence type="ECO:0000259" key="11">
    <source>
        <dbReference type="Pfam" id="PF01370"/>
    </source>
</evidence>
<dbReference type="InterPro" id="IPR001509">
    <property type="entry name" value="Epimerase_deHydtase"/>
</dbReference>
<name>A0A5A4U4V2_ESCAL</name>
<evidence type="ECO:0000313" key="12">
    <source>
        <dbReference type="EMBL" id="BBM63107.1"/>
    </source>
</evidence>
<evidence type="ECO:0000256" key="7">
    <source>
        <dbReference type="ARBA" id="ARBA00023027"/>
    </source>
</evidence>
<dbReference type="CDD" id="cd05247">
    <property type="entry name" value="UDP_G4E_1_SDR_e"/>
    <property type="match status" value="1"/>
</dbReference>
<dbReference type="SUPFAM" id="SSF51735">
    <property type="entry name" value="NAD(P)-binding Rossmann-fold domains"/>
    <property type="match status" value="1"/>
</dbReference>
<evidence type="ECO:0000256" key="8">
    <source>
        <dbReference type="ARBA" id="ARBA00023144"/>
    </source>
</evidence>
<dbReference type="GO" id="GO:0003978">
    <property type="term" value="F:UDP-glucose 4-epimerase activity"/>
    <property type="evidence" value="ECO:0007669"/>
    <property type="project" value="UniProtKB-UniRule"/>
</dbReference>
<dbReference type="UniPathway" id="UPA00214"/>
<dbReference type="Gene3D" id="3.90.25.10">
    <property type="entry name" value="UDP-galactose 4-epimerase, domain 1"/>
    <property type="match status" value="1"/>
</dbReference>
<evidence type="ECO:0000256" key="9">
    <source>
        <dbReference type="ARBA" id="ARBA00023235"/>
    </source>
</evidence>
<evidence type="ECO:0000256" key="4">
    <source>
        <dbReference type="ARBA" id="ARBA00007637"/>
    </source>
</evidence>
<dbReference type="GO" id="GO:0006012">
    <property type="term" value="P:galactose metabolic process"/>
    <property type="evidence" value="ECO:0007669"/>
    <property type="project" value="UniProtKB-UniPathway"/>
</dbReference>
<evidence type="ECO:0000256" key="5">
    <source>
        <dbReference type="ARBA" id="ARBA00013189"/>
    </source>
</evidence>
<reference evidence="12" key="1">
    <citation type="submission" date="2019-07" db="EMBL/GenBank/DDBJ databases">
        <title>Overview of O-antigen diversity of Escherichia albertii, an emerging enteropathogen; genetic structure, serology, and development of O-genotyping method.</title>
        <authorList>
            <person name="Ooka T."/>
            <person name="Seto K."/>
            <person name="Ogura Y."/>
            <person name="Iguchi A."/>
            <person name="Imura N."/>
            <person name="Honda M."/>
            <person name="Etoh Y."/>
            <person name="Ikeda T."/>
            <person name="Sugitani W."/>
            <person name="Konno T."/>
            <person name="Kawano K."/>
            <person name="Kudo Y."/>
            <person name="Murakami K."/>
            <person name="Hayashi T."/>
            <person name="Nishi J."/>
        </authorList>
    </citation>
    <scope>NUCLEOTIDE SEQUENCE</scope>
    <source>
        <strain evidence="12">07-3866</strain>
    </source>
</reference>
<dbReference type="PANTHER" id="PTHR43725:SF47">
    <property type="entry name" value="UDP-GLUCOSE 4-EPIMERASE"/>
    <property type="match status" value="1"/>
</dbReference>
<keyword evidence="9 10" id="KW-0413">Isomerase</keyword>
<dbReference type="EC" id="5.1.3.2" evidence="5 10"/>
<comment type="subunit">
    <text evidence="10">Homodimer.</text>
</comment>
<dbReference type="AlphaFoldDB" id="A0A5A4U4V2"/>
<evidence type="ECO:0000256" key="1">
    <source>
        <dbReference type="ARBA" id="ARBA00000083"/>
    </source>
</evidence>
<comment type="similarity">
    <text evidence="4 10">Belongs to the NAD(P)-dependent epimerase/dehydratase family.</text>
</comment>